<dbReference type="PROSITE" id="PS50005">
    <property type="entry name" value="TPR"/>
    <property type="match status" value="1"/>
</dbReference>
<dbReference type="Pfam" id="PF13176">
    <property type="entry name" value="TPR_7"/>
    <property type="match status" value="1"/>
</dbReference>
<sequence length="609" mass="65735">MLTAEHVLSVEMLVAGYPFAFVEFFHLNHRPKRIQVNFETGKEEVVTPRAMTTPQLEAMVENLLVAEEAKRKGEINDVLAAYINLADYFEDEGDFDTAISFHKSCWELASSAGKAEAEGYANCRLGMCYERIGNVDAAVGYYEQYHLLSTQPEAVKDACSHLVKCYWIQAERAETRGMYDVAIEHYKACMSKAAEGGDTAAEGETNYRIGLTCEQLGQTLESIEFFKSYLDVCRRTGNAVAEGTACFALAKAYQKLDDLDTAVYYLEIYIELAEKTNQPSALSEAACSLGIIFNQQGEYEKAVTYFDKNFDMALKIGDPLAIDNARVLLGISRGHECMSEYMHLVDMSDPALLLWKTTFNAKLAFGKDLGAKAADHLASADSASAAAHAATLALQQSVALAEAEAEAEVEVHTKPEPGVQAAAGAVCGLWAPVAVSTAVGAASIRASGCQQVAGGLMAFATAMVASMTLALYRIYTLMHPPTSALVSLPVARTLMARINDLLLACLAATGAASLYALGLIILGVYKPCSSAALFWLVVQVVGWGVYGPASMAGIYFISSRLAERSQLARYADRTVIWTLPCVLILAGLAFLAAFITLLVAFFIGSAVYI</sequence>
<keyword evidence="3" id="KW-0677">Repeat</keyword>
<evidence type="ECO:0000256" key="1">
    <source>
        <dbReference type="ARBA" id="ARBA00004496"/>
    </source>
</evidence>
<gene>
    <name evidence="8" type="ORF">AMSG_12291</name>
</gene>
<proteinExistence type="predicted"/>
<dbReference type="GeneID" id="25570205"/>
<dbReference type="AlphaFoldDB" id="A0A0L0DNI0"/>
<dbReference type="PANTHER" id="PTHR46630">
    <property type="entry name" value="TETRATRICOPEPTIDE REPEAT PROTEIN 29"/>
    <property type="match status" value="1"/>
</dbReference>
<accession>A0A0L0DNI0</accession>
<dbReference type="GO" id="GO:0003341">
    <property type="term" value="P:cilium movement"/>
    <property type="evidence" value="ECO:0007669"/>
    <property type="project" value="TreeGrafter"/>
</dbReference>
<evidence type="ECO:0000256" key="5">
    <source>
        <dbReference type="ARBA" id="ARBA00040665"/>
    </source>
</evidence>
<evidence type="ECO:0000313" key="8">
    <source>
        <dbReference type="EMBL" id="KNC53872.1"/>
    </source>
</evidence>
<dbReference type="InterPro" id="IPR051476">
    <property type="entry name" value="Bac_ResReg_Asp_Phosphatase"/>
</dbReference>
<evidence type="ECO:0000256" key="2">
    <source>
        <dbReference type="ARBA" id="ARBA00022490"/>
    </source>
</evidence>
<dbReference type="PANTHER" id="PTHR46630:SF1">
    <property type="entry name" value="TETRATRICOPEPTIDE REPEAT PROTEIN 29"/>
    <property type="match status" value="1"/>
</dbReference>
<evidence type="ECO:0000256" key="3">
    <source>
        <dbReference type="ARBA" id="ARBA00022737"/>
    </source>
</evidence>
<name>A0A0L0DNI0_THETB</name>
<feature type="transmembrane region" description="Helical" evidence="7">
    <location>
        <begin position="452"/>
        <end position="472"/>
    </location>
</feature>
<dbReference type="InterPro" id="IPR019734">
    <property type="entry name" value="TPR_rpt"/>
</dbReference>
<evidence type="ECO:0000313" key="9">
    <source>
        <dbReference type="Proteomes" id="UP000054408"/>
    </source>
</evidence>
<evidence type="ECO:0000256" key="7">
    <source>
        <dbReference type="SAM" id="Phobius"/>
    </source>
</evidence>
<dbReference type="GO" id="GO:0005929">
    <property type="term" value="C:cilium"/>
    <property type="evidence" value="ECO:0007669"/>
    <property type="project" value="TreeGrafter"/>
</dbReference>
<keyword evidence="9" id="KW-1185">Reference proteome</keyword>
<dbReference type="InterPro" id="IPR011990">
    <property type="entry name" value="TPR-like_helical_dom_sf"/>
</dbReference>
<dbReference type="eggNOG" id="ENOG502QQ2U">
    <property type="taxonomic scope" value="Eukaryota"/>
</dbReference>
<feature type="transmembrane region" description="Helical" evidence="7">
    <location>
        <begin position="501"/>
        <end position="525"/>
    </location>
</feature>
<evidence type="ECO:0000256" key="6">
    <source>
        <dbReference type="PROSITE-ProRule" id="PRU00339"/>
    </source>
</evidence>
<feature type="repeat" description="TPR" evidence="6">
    <location>
        <begin position="283"/>
        <end position="316"/>
    </location>
</feature>
<dbReference type="SUPFAM" id="SSF48452">
    <property type="entry name" value="TPR-like"/>
    <property type="match status" value="2"/>
</dbReference>
<feature type="transmembrane region" description="Helical" evidence="7">
    <location>
        <begin position="531"/>
        <end position="557"/>
    </location>
</feature>
<dbReference type="GO" id="GO:0005737">
    <property type="term" value="C:cytoplasm"/>
    <property type="evidence" value="ECO:0007669"/>
    <property type="project" value="UniProtKB-SubCell"/>
</dbReference>
<dbReference type="Pfam" id="PF13181">
    <property type="entry name" value="TPR_8"/>
    <property type="match status" value="1"/>
</dbReference>
<dbReference type="STRING" id="461836.A0A0L0DNI0"/>
<protein>
    <recommendedName>
        <fullName evidence="5">Tetratricopeptide repeat protein 29</fullName>
    </recommendedName>
</protein>
<evidence type="ECO:0000256" key="4">
    <source>
        <dbReference type="ARBA" id="ARBA00022803"/>
    </source>
</evidence>
<comment type="subcellular location">
    <subcellularLocation>
        <location evidence="1">Cytoplasm</location>
    </subcellularLocation>
</comment>
<dbReference type="RefSeq" id="XP_013754284.1">
    <property type="nucleotide sequence ID" value="XM_013898830.1"/>
</dbReference>
<dbReference type="EMBL" id="GL349483">
    <property type="protein sequence ID" value="KNC53872.1"/>
    <property type="molecule type" value="Genomic_DNA"/>
</dbReference>
<feature type="transmembrane region" description="Helical" evidence="7">
    <location>
        <begin position="577"/>
        <end position="603"/>
    </location>
</feature>
<dbReference type="Gene3D" id="1.25.40.10">
    <property type="entry name" value="Tetratricopeptide repeat domain"/>
    <property type="match status" value="2"/>
</dbReference>
<keyword evidence="7" id="KW-0472">Membrane</keyword>
<keyword evidence="7" id="KW-0812">Transmembrane</keyword>
<keyword evidence="2" id="KW-0963">Cytoplasm</keyword>
<reference evidence="8 9" key="1">
    <citation type="submission" date="2010-05" db="EMBL/GenBank/DDBJ databases">
        <title>The Genome Sequence of Thecamonas trahens ATCC 50062.</title>
        <authorList>
            <consortium name="The Broad Institute Genome Sequencing Platform"/>
            <person name="Russ C."/>
            <person name="Cuomo C."/>
            <person name="Shea T."/>
            <person name="Young S.K."/>
            <person name="Zeng Q."/>
            <person name="Koehrsen M."/>
            <person name="Haas B."/>
            <person name="Borodovsky M."/>
            <person name="Guigo R."/>
            <person name="Alvarado L."/>
            <person name="Berlin A."/>
            <person name="Bochicchio J."/>
            <person name="Borenstein D."/>
            <person name="Chapman S."/>
            <person name="Chen Z."/>
            <person name="Freedman E."/>
            <person name="Gellesch M."/>
            <person name="Goldberg J."/>
            <person name="Griggs A."/>
            <person name="Gujja S."/>
            <person name="Heilman E."/>
            <person name="Heiman D."/>
            <person name="Hepburn T."/>
            <person name="Howarth C."/>
            <person name="Jen D."/>
            <person name="Larson L."/>
            <person name="Mehta T."/>
            <person name="Park D."/>
            <person name="Pearson M."/>
            <person name="Roberts A."/>
            <person name="Saif S."/>
            <person name="Shenoy N."/>
            <person name="Sisk P."/>
            <person name="Stolte C."/>
            <person name="Sykes S."/>
            <person name="Thomson T."/>
            <person name="Walk T."/>
            <person name="White J."/>
            <person name="Yandava C."/>
            <person name="Burger G."/>
            <person name="Gray M.W."/>
            <person name="Holland P.W.H."/>
            <person name="King N."/>
            <person name="Lang F.B.F."/>
            <person name="Roger A.J."/>
            <person name="Ruiz-Trillo I."/>
            <person name="Lander E."/>
            <person name="Nusbaum C."/>
        </authorList>
    </citation>
    <scope>NUCLEOTIDE SEQUENCE [LARGE SCALE GENOMIC DNA]</scope>
    <source>
        <strain evidence="8 9">ATCC 50062</strain>
    </source>
</reference>
<keyword evidence="4 6" id="KW-0802">TPR repeat</keyword>
<dbReference type="SMART" id="SM00028">
    <property type="entry name" value="TPR"/>
    <property type="match status" value="5"/>
</dbReference>
<dbReference type="OrthoDB" id="626167at2759"/>
<keyword evidence="7" id="KW-1133">Transmembrane helix</keyword>
<dbReference type="Proteomes" id="UP000054408">
    <property type="component" value="Unassembled WGS sequence"/>
</dbReference>
<organism evidence="8 9">
    <name type="scientific">Thecamonas trahens ATCC 50062</name>
    <dbReference type="NCBI Taxonomy" id="461836"/>
    <lineage>
        <taxon>Eukaryota</taxon>
        <taxon>Apusozoa</taxon>
        <taxon>Apusomonadida</taxon>
        <taxon>Apusomonadidae</taxon>
        <taxon>Thecamonas</taxon>
    </lineage>
</organism>